<evidence type="ECO:0000313" key="1">
    <source>
        <dbReference type="EMBL" id="KZV55613.1"/>
    </source>
</evidence>
<dbReference type="AlphaFoldDB" id="A0A2Z7D965"/>
<evidence type="ECO:0000313" key="2">
    <source>
        <dbReference type="Proteomes" id="UP000250235"/>
    </source>
</evidence>
<dbReference type="EMBL" id="KQ988489">
    <property type="protein sequence ID" value="KZV55613.1"/>
    <property type="molecule type" value="Genomic_DNA"/>
</dbReference>
<gene>
    <name evidence="1" type="ORF">F511_33143</name>
</gene>
<organism evidence="1 2">
    <name type="scientific">Dorcoceras hygrometricum</name>
    <dbReference type="NCBI Taxonomy" id="472368"/>
    <lineage>
        <taxon>Eukaryota</taxon>
        <taxon>Viridiplantae</taxon>
        <taxon>Streptophyta</taxon>
        <taxon>Embryophyta</taxon>
        <taxon>Tracheophyta</taxon>
        <taxon>Spermatophyta</taxon>
        <taxon>Magnoliopsida</taxon>
        <taxon>eudicotyledons</taxon>
        <taxon>Gunneridae</taxon>
        <taxon>Pentapetalae</taxon>
        <taxon>asterids</taxon>
        <taxon>lamiids</taxon>
        <taxon>Lamiales</taxon>
        <taxon>Gesneriaceae</taxon>
        <taxon>Didymocarpoideae</taxon>
        <taxon>Trichosporeae</taxon>
        <taxon>Loxocarpinae</taxon>
        <taxon>Dorcoceras</taxon>
    </lineage>
</organism>
<accession>A0A2Z7D965</accession>
<dbReference type="Proteomes" id="UP000250235">
    <property type="component" value="Unassembled WGS sequence"/>
</dbReference>
<keyword evidence="2" id="KW-1185">Reference proteome</keyword>
<proteinExistence type="predicted"/>
<name>A0A2Z7D965_9LAMI</name>
<protein>
    <submittedName>
        <fullName evidence="1">Transcription factor IIIB 50 kDa subunit</fullName>
    </submittedName>
</protein>
<sequence length="135" mass="14996">MTRYYIYITGNSTLAVPHQQMHHSDQLVYLQRPAMANIWSKQPQGKTNEASKLNSTNNTSSTLRAATVTPETLNNLLSYDQQRPLNQLALVLSKLKYKSASCITSLARTAGSSCIRADPPQPILSKLEDSRLVGY</sequence>
<reference evidence="1 2" key="1">
    <citation type="journal article" date="2015" name="Proc. Natl. Acad. Sci. U.S.A.">
        <title>The resurrection genome of Boea hygrometrica: A blueprint for survival of dehydration.</title>
        <authorList>
            <person name="Xiao L."/>
            <person name="Yang G."/>
            <person name="Zhang L."/>
            <person name="Yang X."/>
            <person name="Zhao S."/>
            <person name="Ji Z."/>
            <person name="Zhou Q."/>
            <person name="Hu M."/>
            <person name="Wang Y."/>
            <person name="Chen M."/>
            <person name="Xu Y."/>
            <person name="Jin H."/>
            <person name="Xiao X."/>
            <person name="Hu G."/>
            <person name="Bao F."/>
            <person name="Hu Y."/>
            <person name="Wan P."/>
            <person name="Li L."/>
            <person name="Deng X."/>
            <person name="Kuang T."/>
            <person name="Xiang C."/>
            <person name="Zhu J.K."/>
            <person name="Oliver M.J."/>
            <person name="He Y."/>
        </authorList>
    </citation>
    <scope>NUCLEOTIDE SEQUENCE [LARGE SCALE GENOMIC DNA]</scope>
    <source>
        <strain evidence="2">cv. XS01</strain>
    </source>
</reference>